<feature type="compositionally biased region" description="Basic residues" evidence="1">
    <location>
        <begin position="11"/>
        <end position="21"/>
    </location>
</feature>
<dbReference type="AlphaFoldDB" id="A0AAE1UM08"/>
<dbReference type="SUPFAM" id="SSF50630">
    <property type="entry name" value="Acid proteases"/>
    <property type="match status" value="1"/>
</dbReference>
<organism evidence="2 3">
    <name type="scientific">Petrolisthes manimaculis</name>
    <dbReference type="NCBI Taxonomy" id="1843537"/>
    <lineage>
        <taxon>Eukaryota</taxon>
        <taxon>Metazoa</taxon>
        <taxon>Ecdysozoa</taxon>
        <taxon>Arthropoda</taxon>
        <taxon>Crustacea</taxon>
        <taxon>Multicrustacea</taxon>
        <taxon>Malacostraca</taxon>
        <taxon>Eumalacostraca</taxon>
        <taxon>Eucarida</taxon>
        <taxon>Decapoda</taxon>
        <taxon>Pleocyemata</taxon>
        <taxon>Anomura</taxon>
        <taxon>Galatheoidea</taxon>
        <taxon>Porcellanidae</taxon>
        <taxon>Petrolisthes</taxon>
    </lineage>
</organism>
<sequence length="250" mass="27457">MEPSEDISMKAQRRQVGRRNGKPYPNELTLRIDNFTSGTNTPALTTPTPRTYEPKGFLAEVVSEKRREARVSVPLFLDDVPYSRMSLPPLVPVEMLGREVAALVHTASHVSLVSSSLVHQLGSRNDVIPDTTLPPSPLNTGGGSPWLVEGKIRYVELTINGSKHVTQLYVARDLPADIVLGVDFLKKAQVRVSFPENAITLPGNKSSSSGKAEVKVAFLSTKEFTQHRQNNNCPPPPVNITNTRAYSSNY</sequence>
<evidence type="ECO:0000313" key="3">
    <source>
        <dbReference type="Proteomes" id="UP001292094"/>
    </source>
</evidence>
<dbReference type="EMBL" id="JAWZYT010000425">
    <property type="protein sequence ID" value="KAK4323690.1"/>
    <property type="molecule type" value="Genomic_DNA"/>
</dbReference>
<dbReference type="CDD" id="cd00303">
    <property type="entry name" value="retropepsin_like"/>
    <property type="match status" value="1"/>
</dbReference>
<proteinExistence type="predicted"/>
<evidence type="ECO:0000313" key="2">
    <source>
        <dbReference type="EMBL" id="KAK4323690.1"/>
    </source>
</evidence>
<protein>
    <submittedName>
        <fullName evidence="2">Uncharacterized protein</fullName>
    </submittedName>
</protein>
<dbReference type="Gene3D" id="2.40.70.10">
    <property type="entry name" value="Acid Proteases"/>
    <property type="match status" value="1"/>
</dbReference>
<keyword evidence="3" id="KW-1185">Reference proteome</keyword>
<name>A0AAE1UM08_9EUCA</name>
<dbReference type="Proteomes" id="UP001292094">
    <property type="component" value="Unassembled WGS sequence"/>
</dbReference>
<gene>
    <name evidence="2" type="ORF">Pmani_005622</name>
</gene>
<accession>A0AAE1UM08</accession>
<reference evidence="2" key="1">
    <citation type="submission" date="2023-11" db="EMBL/GenBank/DDBJ databases">
        <title>Genome assemblies of two species of porcelain crab, Petrolisthes cinctipes and Petrolisthes manimaculis (Anomura: Porcellanidae).</title>
        <authorList>
            <person name="Angst P."/>
        </authorList>
    </citation>
    <scope>NUCLEOTIDE SEQUENCE</scope>
    <source>
        <strain evidence="2">PB745_02</strain>
        <tissue evidence="2">Gill</tissue>
    </source>
</reference>
<evidence type="ECO:0000256" key="1">
    <source>
        <dbReference type="SAM" id="MobiDB-lite"/>
    </source>
</evidence>
<comment type="caution">
    <text evidence="2">The sequence shown here is derived from an EMBL/GenBank/DDBJ whole genome shotgun (WGS) entry which is preliminary data.</text>
</comment>
<feature type="region of interest" description="Disordered" evidence="1">
    <location>
        <begin position="1"/>
        <end position="25"/>
    </location>
</feature>
<dbReference type="InterPro" id="IPR021109">
    <property type="entry name" value="Peptidase_aspartic_dom_sf"/>
</dbReference>